<dbReference type="PANTHER" id="PTHR44144">
    <property type="entry name" value="DNAJ HOMOLOG SUBFAMILY C MEMBER 9"/>
    <property type="match status" value="1"/>
</dbReference>
<dbReference type="SUPFAM" id="SSF46565">
    <property type="entry name" value="Chaperone J-domain"/>
    <property type="match status" value="1"/>
</dbReference>
<dbReference type="Pfam" id="PF00226">
    <property type="entry name" value="DnaJ"/>
    <property type="match status" value="1"/>
</dbReference>
<reference evidence="5" key="1">
    <citation type="submission" date="2013-09" db="EMBL/GenBank/DDBJ databases">
        <title>The Genome Sequence of Anopheles culicifacies species A.</title>
        <authorList>
            <consortium name="The Broad Institute Genomics Platform"/>
            <person name="Neafsey D.E."/>
            <person name="Besansky N."/>
            <person name="Howell P."/>
            <person name="Walton C."/>
            <person name="Young S.K."/>
            <person name="Zeng Q."/>
            <person name="Gargeya S."/>
            <person name="Fitzgerald M."/>
            <person name="Haas B."/>
            <person name="Abouelleil A."/>
            <person name="Allen A.W."/>
            <person name="Alvarado L."/>
            <person name="Arachchi H.M."/>
            <person name="Berlin A.M."/>
            <person name="Chapman S.B."/>
            <person name="Gainer-Dewar J."/>
            <person name="Goldberg J."/>
            <person name="Griggs A."/>
            <person name="Gujja S."/>
            <person name="Hansen M."/>
            <person name="Howarth C."/>
            <person name="Imamovic A."/>
            <person name="Ireland A."/>
            <person name="Larimer J."/>
            <person name="McCowan C."/>
            <person name="Murphy C."/>
            <person name="Pearson M."/>
            <person name="Poon T.W."/>
            <person name="Priest M."/>
            <person name="Roberts A."/>
            <person name="Saif S."/>
            <person name="Shea T."/>
            <person name="Sisk P."/>
            <person name="Sykes S."/>
            <person name="Wortman J."/>
            <person name="Nusbaum C."/>
            <person name="Birren B."/>
        </authorList>
    </citation>
    <scope>NUCLEOTIDE SEQUENCE [LARGE SCALE GENOMIC DNA]</scope>
    <source>
        <strain evidence="5">A-37</strain>
    </source>
</reference>
<keyword evidence="1" id="KW-0597">Phosphoprotein</keyword>
<dbReference type="FunFam" id="1.10.287.110:FF:000035">
    <property type="entry name" value="DnaJ homolog subfamily C member 9"/>
    <property type="match status" value="1"/>
</dbReference>
<dbReference type="SMART" id="SM00271">
    <property type="entry name" value="DnaJ"/>
    <property type="match status" value="1"/>
</dbReference>
<dbReference type="STRING" id="139723.A0A182MCR6"/>
<evidence type="ECO:0000313" key="5">
    <source>
        <dbReference type="Proteomes" id="UP000075883"/>
    </source>
</evidence>
<feature type="compositionally biased region" description="Acidic residues" evidence="2">
    <location>
        <begin position="241"/>
        <end position="250"/>
    </location>
</feature>
<name>A0A182MCR6_9DIPT</name>
<dbReference type="PANTHER" id="PTHR44144:SF1">
    <property type="entry name" value="DNAJ HOMOLOG SUBFAMILY C MEMBER 9"/>
    <property type="match status" value="1"/>
</dbReference>
<reference evidence="4" key="2">
    <citation type="submission" date="2020-05" db="UniProtKB">
        <authorList>
            <consortium name="EnsemblMetazoa"/>
        </authorList>
    </citation>
    <scope>IDENTIFICATION</scope>
    <source>
        <strain evidence="4">A-37</strain>
    </source>
</reference>
<dbReference type="PROSITE" id="PS00636">
    <property type="entry name" value="DNAJ_1"/>
    <property type="match status" value="1"/>
</dbReference>
<evidence type="ECO:0000259" key="3">
    <source>
        <dbReference type="PROSITE" id="PS50076"/>
    </source>
</evidence>
<dbReference type="InterPro" id="IPR001623">
    <property type="entry name" value="DnaJ_domain"/>
</dbReference>
<dbReference type="InterPro" id="IPR036869">
    <property type="entry name" value="J_dom_sf"/>
</dbReference>
<dbReference type="GO" id="GO:0005737">
    <property type="term" value="C:cytoplasm"/>
    <property type="evidence" value="ECO:0007669"/>
    <property type="project" value="TreeGrafter"/>
</dbReference>
<keyword evidence="5" id="KW-1185">Reference proteome</keyword>
<dbReference type="Proteomes" id="UP000075883">
    <property type="component" value="Unassembled WGS sequence"/>
</dbReference>
<dbReference type="Pfam" id="PF23302">
    <property type="entry name" value="HTH_DNAJC9"/>
    <property type="match status" value="1"/>
</dbReference>
<dbReference type="PROSITE" id="PS50076">
    <property type="entry name" value="DNAJ_2"/>
    <property type="match status" value="1"/>
</dbReference>
<protein>
    <recommendedName>
        <fullName evidence="3">J domain-containing protein</fullName>
    </recommendedName>
</protein>
<evidence type="ECO:0000313" key="4">
    <source>
        <dbReference type="EnsemblMetazoa" id="ACUA015116-PA"/>
    </source>
</evidence>
<dbReference type="EnsemblMetazoa" id="ACUA015116-RA">
    <property type="protein sequence ID" value="ACUA015116-PA"/>
    <property type="gene ID" value="ACUA015116"/>
</dbReference>
<organism evidence="4 5">
    <name type="scientific">Anopheles culicifacies</name>
    <dbReference type="NCBI Taxonomy" id="139723"/>
    <lineage>
        <taxon>Eukaryota</taxon>
        <taxon>Metazoa</taxon>
        <taxon>Ecdysozoa</taxon>
        <taxon>Arthropoda</taxon>
        <taxon>Hexapoda</taxon>
        <taxon>Insecta</taxon>
        <taxon>Pterygota</taxon>
        <taxon>Neoptera</taxon>
        <taxon>Endopterygota</taxon>
        <taxon>Diptera</taxon>
        <taxon>Nematocera</taxon>
        <taxon>Culicoidea</taxon>
        <taxon>Culicidae</taxon>
        <taxon>Anophelinae</taxon>
        <taxon>Anopheles</taxon>
        <taxon>culicifacies species complex</taxon>
    </lineage>
</organism>
<dbReference type="AlphaFoldDB" id="A0A182MCR6"/>
<dbReference type="InterPro" id="IPR052594">
    <property type="entry name" value="J_domain-containing_protein"/>
</dbReference>
<dbReference type="InterPro" id="IPR056453">
    <property type="entry name" value="HTH_DNAJC9"/>
</dbReference>
<dbReference type="GO" id="GO:0031072">
    <property type="term" value="F:heat shock protein binding"/>
    <property type="evidence" value="ECO:0007669"/>
    <property type="project" value="TreeGrafter"/>
</dbReference>
<dbReference type="GO" id="GO:0005634">
    <property type="term" value="C:nucleus"/>
    <property type="evidence" value="ECO:0007669"/>
    <property type="project" value="TreeGrafter"/>
</dbReference>
<accession>A0A182MCR6</accession>
<sequence>MSSGTLDVCEKYYGTRNIYDLFSVEKNASVQEIKKAYYRLSLQTHPDRVPESDKKEATEKFKVLSKLYNILSDKDSRAIYDERGVVDDDDDASTNWMDRWQQFFKPLTTEDIQNYQKSYTGSETERTDIKRAYLGGKGCINFMMQTVPFMTCEDEPRIAKIVQEMIDQKEVPEYAIFTKEPKEKRNRRHKKYAREAKIAKEIKEQQESTASLEQQIALKRKSAFSSLIDSLEAKYGSSKDEAEDLFELDDEPPKKRKMQQRKREASAGRSAKTSKQPMKKKQAAGRKSKSSNNDCTLDLNDMTCEPGGLYRSFGAASGCPWYGDSAPPVLEPYPSVRDRS</sequence>
<feature type="domain" description="J" evidence="3">
    <location>
        <begin position="17"/>
        <end position="84"/>
    </location>
</feature>
<dbReference type="PRINTS" id="PR00625">
    <property type="entry name" value="JDOMAIN"/>
</dbReference>
<dbReference type="CDD" id="cd06257">
    <property type="entry name" value="DnaJ"/>
    <property type="match status" value="1"/>
</dbReference>
<evidence type="ECO:0000256" key="1">
    <source>
        <dbReference type="ARBA" id="ARBA00022553"/>
    </source>
</evidence>
<proteinExistence type="predicted"/>
<dbReference type="EMBL" id="AXCM01004264">
    <property type="status" value="NOT_ANNOTATED_CDS"/>
    <property type="molecule type" value="Genomic_DNA"/>
</dbReference>
<dbReference type="InterPro" id="IPR018253">
    <property type="entry name" value="DnaJ_domain_CS"/>
</dbReference>
<evidence type="ECO:0000256" key="2">
    <source>
        <dbReference type="SAM" id="MobiDB-lite"/>
    </source>
</evidence>
<feature type="region of interest" description="Disordered" evidence="2">
    <location>
        <begin position="239"/>
        <end position="301"/>
    </location>
</feature>
<dbReference type="Gene3D" id="1.10.287.110">
    <property type="entry name" value="DnaJ domain"/>
    <property type="match status" value="1"/>
</dbReference>
<dbReference type="VEuPathDB" id="VectorBase:ACUA015116"/>
<feature type="compositionally biased region" description="Basic residues" evidence="2">
    <location>
        <begin position="277"/>
        <end position="289"/>
    </location>
</feature>